<dbReference type="GO" id="GO:0008270">
    <property type="term" value="F:zinc ion binding"/>
    <property type="evidence" value="ECO:0007669"/>
    <property type="project" value="UniProtKB-UniRule"/>
</dbReference>
<keyword evidence="6" id="KW-0479">Metal-binding</keyword>
<feature type="binding site" evidence="6">
    <location>
        <position position="149"/>
    </location>
    <ligand>
        <name>Zn(2+)</name>
        <dbReference type="ChEBI" id="CHEBI:29105"/>
    </ligand>
</feature>
<dbReference type="NCBIfam" id="NF006826">
    <property type="entry name" value="PRK09347.1-3"/>
    <property type="match status" value="1"/>
</dbReference>
<gene>
    <name evidence="6 8" type="primary">folE</name>
    <name evidence="8" type="ORF">G6Z83_02755</name>
</gene>
<dbReference type="EC" id="3.5.4.16" evidence="6"/>
<dbReference type="GO" id="GO:0046654">
    <property type="term" value="P:tetrahydrofolate biosynthetic process"/>
    <property type="evidence" value="ECO:0007669"/>
    <property type="project" value="UniProtKB-UniRule"/>
</dbReference>
<dbReference type="InterPro" id="IPR001474">
    <property type="entry name" value="GTP_CycHdrlase_I"/>
</dbReference>
<protein>
    <recommendedName>
        <fullName evidence="6">GTP cyclohydrolase 1</fullName>
        <ecNumber evidence="6">3.5.4.16</ecNumber>
    </recommendedName>
    <alternativeName>
        <fullName evidence="6">GTP cyclohydrolase I</fullName>
        <shortName evidence="6">GTP-CH-I</shortName>
    </alternativeName>
</protein>
<evidence type="ECO:0000259" key="7">
    <source>
        <dbReference type="Pfam" id="PF01227"/>
    </source>
</evidence>
<dbReference type="AlphaFoldDB" id="A0A6G7B1X1"/>
<dbReference type="Gene3D" id="1.10.286.10">
    <property type="match status" value="1"/>
</dbReference>
<comment type="subunit">
    <text evidence="6">Homopolymer.</text>
</comment>
<sequence>MNQQKIEHAVRELLVAVGEDPDRSGLVETPKRVAKMYQEIFSSLNHRPEDFANYKKFHVDSNPEMVSINHIPIYSMCEHHLLPFFGYADIAYIPNNNMVLGLSKIPRLVEFVSKKPTMQEKITTDIVKQLAKFIDPKGIAVAIKARHLCMEMRGINKYGQYTYTSDYAGLFNEDDKLKQEFLKQRG</sequence>
<dbReference type="GO" id="GO:0006730">
    <property type="term" value="P:one-carbon metabolic process"/>
    <property type="evidence" value="ECO:0007669"/>
    <property type="project" value="UniProtKB-UniRule"/>
</dbReference>
<feature type="domain" description="GTP cyclohydrolase I" evidence="7">
    <location>
        <begin position="6"/>
        <end position="183"/>
    </location>
</feature>
<dbReference type="HAMAP" id="MF_00223">
    <property type="entry name" value="FolE"/>
    <property type="match status" value="1"/>
</dbReference>
<keyword evidence="6" id="KW-0862">Zinc</keyword>
<feature type="binding site" evidence="6">
    <location>
        <position position="77"/>
    </location>
    <ligand>
        <name>Zn(2+)</name>
        <dbReference type="ChEBI" id="CHEBI:29105"/>
    </ligand>
</feature>
<dbReference type="GO" id="GO:0006729">
    <property type="term" value="P:tetrahydrobiopterin biosynthetic process"/>
    <property type="evidence" value="ECO:0007669"/>
    <property type="project" value="TreeGrafter"/>
</dbReference>
<evidence type="ECO:0000256" key="1">
    <source>
        <dbReference type="ARBA" id="ARBA00001052"/>
    </source>
</evidence>
<dbReference type="UniPathway" id="UPA00848">
    <property type="reaction ID" value="UER00151"/>
</dbReference>
<evidence type="ECO:0000256" key="3">
    <source>
        <dbReference type="ARBA" id="ARBA00022563"/>
    </source>
</evidence>
<dbReference type="GO" id="GO:0003934">
    <property type="term" value="F:GTP cyclohydrolase I activity"/>
    <property type="evidence" value="ECO:0007669"/>
    <property type="project" value="UniProtKB-UniRule"/>
</dbReference>
<dbReference type="GO" id="GO:0005737">
    <property type="term" value="C:cytoplasm"/>
    <property type="evidence" value="ECO:0007669"/>
    <property type="project" value="TreeGrafter"/>
</dbReference>
<dbReference type="InterPro" id="IPR043133">
    <property type="entry name" value="GTP-CH-I_C/QueF"/>
</dbReference>
<dbReference type="GO" id="GO:0005525">
    <property type="term" value="F:GTP binding"/>
    <property type="evidence" value="ECO:0007669"/>
    <property type="project" value="UniProtKB-KW"/>
</dbReference>
<dbReference type="Proteomes" id="UP000501676">
    <property type="component" value="Chromosome"/>
</dbReference>
<reference evidence="8 9" key="1">
    <citation type="submission" date="2020-02" db="EMBL/GenBank/DDBJ databases">
        <title>Complete genome sequences of six Lactobacillus iners strains isolated from the human vagina.</title>
        <authorList>
            <person name="France M.T."/>
            <person name="Rutt L."/>
            <person name="Narina S."/>
            <person name="Arbaugh S."/>
            <person name="Humphrys M.S."/>
            <person name="Ma B."/>
            <person name="Hayward M.R."/>
            <person name="Relman D."/>
            <person name="Kwon D.S."/>
            <person name="Ravel J."/>
        </authorList>
    </citation>
    <scope>NUCLEOTIDE SEQUENCE [LARGE SCALE GENOMIC DNA]</scope>
    <source>
        <strain evidence="8 9">C0210C1</strain>
    </source>
</reference>
<keyword evidence="6" id="KW-0547">Nucleotide-binding</keyword>
<evidence type="ECO:0000256" key="2">
    <source>
        <dbReference type="ARBA" id="ARBA00005080"/>
    </source>
</evidence>
<dbReference type="NCBIfam" id="TIGR00063">
    <property type="entry name" value="folE"/>
    <property type="match status" value="1"/>
</dbReference>
<comment type="pathway">
    <text evidence="2 6">Cofactor biosynthesis; 7,8-dihydroneopterin triphosphate biosynthesis; 7,8-dihydroneopterin triphosphate from GTP: step 1/1.</text>
</comment>
<evidence type="ECO:0000256" key="6">
    <source>
        <dbReference type="HAMAP-Rule" id="MF_00223"/>
    </source>
</evidence>
<dbReference type="RefSeq" id="WP_006733783.1">
    <property type="nucleotide sequence ID" value="NZ_CP049225.1"/>
</dbReference>
<organism evidence="8 9">
    <name type="scientific">Lactobacillus iners</name>
    <dbReference type="NCBI Taxonomy" id="147802"/>
    <lineage>
        <taxon>Bacteria</taxon>
        <taxon>Bacillati</taxon>
        <taxon>Bacillota</taxon>
        <taxon>Bacilli</taxon>
        <taxon>Lactobacillales</taxon>
        <taxon>Lactobacillaceae</taxon>
        <taxon>Lactobacillus</taxon>
    </lineage>
</organism>
<proteinExistence type="inferred from homology"/>
<dbReference type="GeneID" id="93221289"/>
<dbReference type="InterPro" id="IPR020602">
    <property type="entry name" value="GTP_CycHdrlase_I_dom"/>
</dbReference>
<dbReference type="InterPro" id="IPR043134">
    <property type="entry name" value="GTP-CH-I_N"/>
</dbReference>
<dbReference type="Gene3D" id="3.30.1130.10">
    <property type="match status" value="1"/>
</dbReference>
<dbReference type="Pfam" id="PF01227">
    <property type="entry name" value="GTP_cyclohydroI"/>
    <property type="match status" value="1"/>
</dbReference>
<dbReference type="FunFam" id="1.10.286.10:FF:000001">
    <property type="entry name" value="GTP cyclohydrolase 1"/>
    <property type="match status" value="1"/>
</dbReference>
<keyword evidence="3 6" id="KW-0554">One-carbon metabolism</keyword>
<evidence type="ECO:0000313" key="9">
    <source>
        <dbReference type="Proteomes" id="UP000501676"/>
    </source>
</evidence>
<feature type="binding site" evidence="6">
    <location>
        <position position="80"/>
    </location>
    <ligand>
        <name>Zn(2+)</name>
        <dbReference type="ChEBI" id="CHEBI:29105"/>
    </ligand>
</feature>
<dbReference type="PANTHER" id="PTHR11109:SF7">
    <property type="entry name" value="GTP CYCLOHYDROLASE 1"/>
    <property type="match status" value="1"/>
</dbReference>
<evidence type="ECO:0000256" key="5">
    <source>
        <dbReference type="ARBA" id="ARBA00023134"/>
    </source>
</evidence>
<dbReference type="SUPFAM" id="SSF55620">
    <property type="entry name" value="Tetrahydrobiopterin biosynthesis enzymes-like"/>
    <property type="match status" value="1"/>
</dbReference>
<dbReference type="FunFam" id="3.30.1130.10:FF:000001">
    <property type="entry name" value="GTP cyclohydrolase 1"/>
    <property type="match status" value="1"/>
</dbReference>
<dbReference type="PANTHER" id="PTHR11109">
    <property type="entry name" value="GTP CYCLOHYDROLASE I"/>
    <property type="match status" value="1"/>
</dbReference>
<evidence type="ECO:0000313" key="8">
    <source>
        <dbReference type="EMBL" id="QIH23655.1"/>
    </source>
</evidence>
<name>A0A6G7B1X1_9LACO</name>
<comment type="catalytic activity">
    <reaction evidence="1 6">
        <text>GTP + H2O = 7,8-dihydroneopterin 3'-triphosphate + formate + H(+)</text>
        <dbReference type="Rhea" id="RHEA:17473"/>
        <dbReference type="ChEBI" id="CHEBI:15377"/>
        <dbReference type="ChEBI" id="CHEBI:15378"/>
        <dbReference type="ChEBI" id="CHEBI:15740"/>
        <dbReference type="ChEBI" id="CHEBI:37565"/>
        <dbReference type="ChEBI" id="CHEBI:58462"/>
        <dbReference type="EC" id="3.5.4.16"/>
    </reaction>
</comment>
<keyword evidence="5 6" id="KW-0342">GTP-binding</keyword>
<dbReference type="NCBIfam" id="NF006825">
    <property type="entry name" value="PRK09347.1-2"/>
    <property type="match status" value="1"/>
</dbReference>
<accession>A0A6G7B1X1</accession>
<dbReference type="EMBL" id="CP049228">
    <property type="protein sequence ID" value="QIH23655.1"/>
    <property type="molecule type" value="Genomic_DNA"/>
</dbReference>
<comment type="similarity">
    <text evidence="6">Belongs to the GTP cyclohydrolase I family.</text>
</comment>
<evidence type="ECO:0000256" key="4">
    <source>
        <dbReference type="ARBA" id="ARBA00022801"/>
    </source>
</evidence>
<keyword evidence="4 6" id="KW-0378">Hydrolase</keyword>